<organism evidence="1 2">
    <name type="scientific">Trueperella abortisuis</name>
    <dbReference type="NCBI Taxonomy" id="445930"/>
    <lineage>
        <taxon>Bacteria</taxon>
        <taxon>Bacillati</taxon>
        <taxon>Actinomycetota</taxon>
        <taxon>Actinomycetes</taxon>
        <taxon>Actinomycetales</taxon>
        <taxon>Actinomycetaceae</taxon>
        <taxon>Trueperella</taxon>
    </lineage>
</organism>
<reference evidence="1 2" key="1">
    <citation type="submission" date="2023-07" db="EMBL/GenBank/DDBJ databases">
        <title>Sequencing the genomes of 1000 actinobacteria strains.</title>
        <authorList>
            <person name="Klenk H.-P."/>
        </authorList>
    </citation>
    <scope>NUCLEOTIDE SEQUENCE [LARGE SCALE GENOMIC DNA]</scope>
    <source>
        <strain evidence="1 2">DSM 19515</strain>
    </source>
</reference>
<comment type="caution">
    <text evidence="1">The sequence shown here is derived from an EMBL/GenBank/DDBJ whole genome shotgun (WGS) entry which is preliminary data.</text>
</comment>
<protein>
    <submittedName>
        <fullName evidence="1">Uncharacterized protein</fullName>
    </submittedName>
</protein>
<dbReference type="RefSeq" id="WP_307634902.1">
    <property type="nucleotide sequence ID" value="NZ_JAUSQL010000001.1"/>
</dbReference>
<keyword evidence="2" id="KW-1185">Reference proteome</keyword>
<dbReference type="Proteomes" id="UP001230145">
    <property type="component" value="Unassembled WGS sequence"/>
</dbReference>
<dbReference type="EMBL" id="JAUSQL010000001">
    <property type="protein sequence ID" value="MDP9832629.1"/>
    <property type="molecule type" value="Genomic_DNA"/>
</dbReference>
<name>A0ABT9PIU7_9ACTO</name>
<proteinExistence type="predicted"/>
<evidence type="ECO:0000313" key="1">
    <source>
        <dbReference type="EMBL" id="MDP9832629.1"/>
    </source>
</evidence>
<gene>
    <name evidence="1" type="ORF">J2S45_001308</name>
</gene>
<sequence>MRVRNEWLDDGHAAEFDQELQFRSHEQILADLTTAGLTQVSTYQNWSGEAFTGGRDQPLMVVVARKAIDTPA</sequence>
<evidence type="ECO:0000313" key="2">
    <source>
        <dbReference type="Proteomes" id="UP001230145"/>
    </source>
</evidence>
<accession>A0ABT9PIU7</accession>